<dbReference type="EMBL" id="JBEPCV010000007">
    <property type="protein sequence ID" value="MER6904323.1"/>
    <property type="molecule type" value="Genomic_DNA"/>
</dbReference>
<evidence type="ECO:0000313" key="3">
    <source>
        <dbReference type="Proteomes" id="UP001490330"/>
    </source>
</evidence>
<name>A0ABV1VCV7_9ACTN</name>
<proteinExistence type="predicted"/>
<keyword evidence="3" id="KW-1185">Reference proteome</keyword>
<sequence length="334" mass="32865">MPSAVLPGAALRVMRTAAGWRALRLALLVGGLFLLGVVCGERAQAAEGGPSVPDAVGRVLDVVPVELAQASPAAEAPPAAPDSRPGRAAGPAVRDVLRPVTGHVVRTVTDGVVRPVGDVVGAVTEELGAAVPAEVPPLEALPQPSPSLPPVPSSPPLSTLPDGCGLPDGCDPDGSGLPGLPDLPVRPVPGDQQPDPATAPPTTPDAGAGADATEADSTDSRAACDGPADAATVAVAYGPGLDGGGETRFTAHDDPRGVTSGPTVHTPARQAPAGDADGALGTGAGADGGAPRHGDAHAIAPHHQVPVRLVPGAVAHADAPEPRERYRDIPVSPA</sequence>
<feature type="compositionally biased region" description="Low complexity" evidence="1">
    <location>
        <begin position="156"/>
        <end position="183"/>
    </location>
</feature>
<evidence type="ECO:0000256" key="1">
    <source>
        <dbReference type="SAM" id="MobiDB-lite"/>
    </source>
</evidence>
<dbReference type="RefSeq" id="WP_350714023.1">
    <property type="nucleotide sequence ID" value="NZ_JBEPCO010000001.1"/>
</dbReference>
<feature type="region of interest" description="Disordered" evidence="1">
    <location>
        <begin position="137"/>
        <end position="225"/>
    </location>
</feature>
<dbReference type="Proteomes" id="UP001490330">
    <property type="component" value="Unassembled WGS sequence"/>
</dbReference>
<feature type="compositionally biased region" description="Basic and acidic residues" evidence="1">
    <location>
        <begin position="318"/>
        <end position="328"/>
    </location>
</feature>
<accession>A0ABV1VCV7</accession>
<reference evidence="2 3" key="1">
    <citation type="submission" date="2024-06" db="EMBL/GenBank/DDBJ databases">
        <title>The Natural Products Discovery Center: Release of the First 8490 Sequenced Strains for Exploring Actinobacteria Biosynthetic Diversity.</title>
        <authorList>
            <person name="Kalkreuter E."/>
            <person name="Kautsar S.A."/>
            <person name="Yang D."/>
            <person name="Bader C.D."/>
            <person name="Teijaro C.N."/>
            <person name="Fluegel L."/>
            <person name="Davis C.M."/>
            <person name="Simpson J.R."/>
            <person name="Lauterbach L."/>
            <person name="Steele A.D."/>
            <person name="Gui C."/>
            <person name="Meng S."/>
            <person name="Li G."/>
            <person name="Viehrig K."/>
            <person name="Ye F."/>
            <person name="Su P."/>
            <person name="Kiefer A.F."/>
            <person name="Nichols A."/>
            <person name="Cepeda A.J."/>
            <person name="Yan W."/>
            <person name="Fan B."/>
            <person name="Jiang Y."/>
            <person name="Adhikari A."/>
            <person name="Zheng C.-J."/>
            <person name="Schuster L."/>
            <person name="Cowan T.M."/>
            <person name="Smanski M.J."/>
            <person name="Chevrette M.G."/>
            <person name="De Carvalho L.P.S."/>
            <person name="Shen B."/>
        </authorList>
    </citation>
    <scope>NUCLEOTIDE SEQUENCE [LARGE SCALE GENOMIC DNA]</scope>
    <source>
        <strain evidence="2 3">NPDC000632</strain>
    </source>
</reference>
<evidence type="ECO:0000313" key="2">
    <source>
        <dbReference type="EMBL" id="MER6904323.1"/>
    </source>
</evidence>
<comment type="caution">
    <text evidence="2">The sequence shown here is derived from an EMBL/GenBank/DDBJ whole genome shotgun (WGS) entry which is preliminary data.</text>
</comment>
<feature type="compositionally biased region" description="Pro residues" evidence="1">
    <location>
        <begin position="143"/>
        <end position="155"/>
    </location>
</feature>
<evidence type="ECO:0008006" key="4">
    <source>
        <dbReference type="Google" id="ProtNLM"/>
    </source>
</evidence>
<protein>
    <recommendedName>
        <fullName evidence="4">Secreted protein</fullName>
    </recommendedName>
</protein>
<organism evidence="2 3">
    <name type="scientific">Streptomyces flaveolus</name>
    <dbReference type="NCBI Taxonomy" id="67297"/>
    <lineage>
        <taxon>Bacteria</taxon>
        <taxon>Bacillati</taxon>
        <taxon>Actinomycetota</taxon>
        <taxon>Actinomycetes</taxon>
        <taxon>Kitasatosporales</taxon>
        <taxon>Streptomycetaceae</taxon>
        <taxon>Streptomyces</taxon>
    </lineage>
</organism>
<gene>
    <name evidence="2" type="ORF">ABT322_11170</name>
</gene>
<feature type="region of interest" description="Disordered" evidence="1">
    <location>
        <begin position="244"/>
        <end position="334"/>
    </location>
</feature>
<feature type="region of interest" description="Disordered" evidence="1">
    <location>
        <begin position="71"/>
        <end position="94"/>
    </location>
</feature>